<dbReference type="Proteomes" id="UP000623129">
    <property type="component" value="Unassembled WGS sequence"/>
</dbReference>
<evidence type="ECO:0000313" key="2">
    <source>
        <dbReference type="Proteomes" id="UP000623129"/>
    </source>
</evidence>
<dbReference type="AlphaFoldDB" id="A0A833VPD3"/>
<protein>
    <submittedName>
        <fullName evidence="1">Uncharacterized protein</fullName>
    </submittedName>
</protein>
<sequence>MTQSGLVLLSAQADLMKVENGDAKPSNAFLRYWTFSGGISPVASAVSGRCSTEGSGKERNCMAGDRSGCIFTSLSMFVGVEI</sequence>
<reference evidence="1" key="1">
    <citation type="submission" date="2020-01" db="EMBL/GenBank/DDBJ databases">
        <title>Genome sequence of Kobresia littledalei, the first chromosome-level genome in the family Cyperaceae.</title>
        <authorList>
            <person name="Qu G."/>
        </authorList>
    </citation>
    <scope>NUCLEOTIDE SEQUENCE</scope>
    <source>
        <strain evidence="1">C.B.Clarke</strain>
        <tissue evidence="1">Leaf</tissue>
    </source>
</reference>
<proteinExistence type="predicted"/>
<name>A0A833VPD3_9POAL</name>
<accession>A0A833VPD3</accession>
<gene>
    <name evidence="1" type="ORF">FCM35_KLT05540</name>
</gene>
<comment type="caution">
    <text evidence="1">The sequence shown here is derived from an EMBL/GenBank/DDBJ whole genome shotgun (WGS) entry which is preliminary data.</text>
</comment>
<organism evidence="1 2">
    <name type="scientific">Carex littledalei</name>
    <dbReference type="NCBI Taxonomy" id="544730"/>
    <lineage>
        <taxon>Eukaryota</taxon>
        <taxon>Viridiplantae</taxon>
        <taxon>Streptophyta</taxon>
        <taxon>Embryophyta</taxon>
        <taxon>Tracheophyta</taxon>
        <taxon>Spermatophyta</taxon>
        <taxon>Magnoliopsida</taxon>
        <taxon>Liliopsida</taxon>
        <taxon>Poales</taxon>
        <taxon>Cyperaceae</taxon>
        <taxon>Cyperoideae</taxon>
        <taxon>Cariceae</taxon>
        <taxon>Carex</taxon>
        <taxon>Carex subgen. Euthyceras</taxon>
    </lineage>
</organism>
<keyword evidence="2" id="KW-1185">Reference proteome</keyword>
<dbReference type="EMBL" id="SWLB01000014">
    <property type="protein sequence ID" value="KAF3330209.1"/>
    <property type="molecule type" value="Genomic_DNA"/>
</dbReference>
<evidence type="ECO:0000313" key="1">
    <source>
        <dbReference type="EMBL" id="KAF3330209.1"/>
    </source>
</evidence>